<gene>
    <name evidence="2" type="ORF">HHL10_29375</name>
</gene>
<reference evidence="2 3" key="1">
    <citation type="submission" date="2020-04" db="EMBL/GenBank/DDBJ databases">
        <title>Azohydromonas sp. isolated from soil.</title>
        <authorList>
            <person name="Dahal R.H."/>
        </authorList>
    </citation>
    <scope>NUCLEOTIDE SEQUENCE [LARGE SCALE GENOMIC DNA]</scope>
    <source>
        <strain evidence="2 3">G-1-1-14</strain>
    </source>
</reference>
<keyword evidence="1" id="KW-0472">Membrane</keyword>
<keyword evidence="1" id="KW-0812">Transmembrane</keyword>
<feature type="transmembrane region" description="Helical" evidence="1">
    <location>
        <begin position="23"/>
        <end position="45"/>
    </location>
</feature>
<dbReference type="EMBL" id="JABBFW010000055">
    <property type="protein sequence ID" value="NML19086.1"/>
    <property type="molecule type" value="Genomic_DNA"/>
</dbReference>
<accession>A0A848FIX4</accession>
<proteinExistence type="predicted"/>
<dbReference type="RefSeq" id="WP_169163980.1">
    <property type="nucleotide sequence ID" value="NZ_JABBFW010000055.1"/>
</dbReference>
<organism evidence="2 3">
    <name type="scientific">Azohydromonas caseinilytica</name>
    <dbReference type="NCBI Taxonomy" id="2728836"/>
    <lineage>
        <taxon>Bacteria</taxon>
        <taxon>Pseudomonadati</taxon>
        <taxon>Pseudomonadota</taxon>
        <taxon>Betaproteobacteria</taxon>
        <taxon>Burkholderiales</taxon>
        <taxon>Sphaerotilaceae</taxon>
        <taxon>Azohydromonas</taxon>
    </lineage>
</organism>
<dbReference type="Proteomes" id="UP000574067">
    <property type="component" value="Unassembled WGS sequence"/>
</dbReference>
<keyword evidence="1" id="KW-1133">Transmembrane helix</keyword>
<name>A0A848FIX4_9BURK</name>
<evidence type="ECO:0000256" key="1">
    <source>
        <dbReference type="SAM" id="Phobius"/>
    </source>
</evidence>
<dbReference type="AlphaFoldDB" id="A0A848FIX4"/>
<comment type="caution">
    <text evidence="2">The sequence shown here is derived from an EMBL/GenBank/DDBJ whole genome shotgun (WGS) entry which is preliminary data.</text>
</comment>
<keyword evidence="3" id="KW-1185">Reference proteome</keyword>
<sequence length="64" mass="6720">MPGNRWSLETSRQPAIRLVAMEAAQAAALFVALLPLFLSITALTIETPPAAASLRTTPTCLGPT</sequence>
<evidence type="ECO:0000313" key="3">
    <source>
        <dbReference type="Proteomes" id="UP000574067"/>
    </source>
</evidence>
<evidence type="ECO:0000313" key="2">
    <source>
        <dbReference type="EMBL" id="NML19086.1"/>
    </source>
</evidence>
<protein>
    <submittedName>
        <fullName evidence="2">Uncharacterized protein</fullName>
    </submittedName>
</protein>